<dbReference type="PROSITE" id="PS00934">
    <property type="entry name" value="GLYOXALASE_I_1"/>
    <property type="match status" value="1"/>
</dbReference>
<dbReference type="InterPro" id="IPR029068">
    <property type="entry name" value="Glyas_Bleomycin-R_OHBP_Dase"/>
</dbReference>
<dbReference type="PANTHER" id="PTHR43279">
    <property type="entry name" value="CATECHOL-2,3-DIOXYGENASE"/>
    <property type="match status" value="1"/>
</dbReference>
<dbReference type="GO" id="GO:0046872">
    <property type="term" value="F:metal ion binding"/>
    <property type="evidence" value="ECO:0007669"/>
    <property type="project" value="UniProtKB-KW"/>
</dbReference>
<keyword evidence="1" id="KW-0479">Metal-binding</keyword>
<protein>
    <submittedName>
        <fullName evidence="3">Catechol 2,3-dioxygenase</fullName>
    </submittedName>
</protein>
<sequence length="283" mass="31691">MSFHKKPATYIKSLSLNVQDLTKMKEFYQTVLGFVVIKEGDRFVQLGIINEPPLLTLIQDNSYKKATIKTTGLYHFAVLLPSRSELARFLKHLIGINIQIGASDHLVSEAIYFDDPEGNGIEVYADRPPESWSWQNDLVKMSIDPLKANELLEIAQELSDWQQAPATTVLGHIHLHVSDLTAAEHFYTRGLGFEVVSRFGDQALFISTEGYHHHIGLNTWNGVGAPPAAAHDTGLRSYTIVYPDDEKQVGVIEKLHGLGYETNKDEHGIYVLSPSHIKLYLAV</sequence>
<reference evidence="3 4" key="1">
    <citation type="submission" date="2016-10" db="EMBL/GenBank/DDBJ databases">
        <authorList>
            <person name="de Groot N.N."/>
        </authorList>
    </citation>
    <scope>NUCLEOTIDE SEQUENCE [LARGE SCALE GENOMIC DNA]</scope>
    <source>
        <strain evidence="3 4">CGMCC 1.10434</strain>
    </source>
</reference>
<dbReference type="InterPro" id="IPR037523">
    <property type="entry name" value="VOC_core"/>
</dbReference>
<feature type="domain" description="VOC" evidence="2">
    <location>
        <begin position="169"/>
        <end position="283"/>
    </location>
</feature>
<dbReference type="PANTHER" id="PTHR43279:SF1">
    <property type="entry name" value="CATECHOL-2,3-DIOXYGENASE"/>
    <property type="match status" value="1"/>
</dbReference>
<proteinExistence type="predicted"/>
<accession>A0A1H8MA32</accession>
<dbReference type="EMBL" id="FODJ01000004">
    <property type="protein sequence ID" value="SEO14247.1"/>
    <property type="molecule type" value="Genomic_DNA"/>
</dbReference>
<evidence type="ECO:0000259" key="2">
    <source>
        <dbReference type="PROSITE" id="PS51819"/>
    </source>
</evidence>
<dbReference type="Pfam" id="PF00903">
    <property type="entry name" value="Glyoxalase"/>
    <property type="match status" value="2"/>
</dbReference>
<dbReference type="Gene3D" id="3.10.180.10">
    <property type="entry name" value="2,3-Dihydroxybiphenyl 1,2-Dioxygenase, domain 1"/>
    <property type="match status" value="2"/>
</dbReference>
<organism evidence="3 4">
    <name type="scientific">Amphibacillus marinus</name>
    <dbReference type="NCBI Taxonomy" id="872970"/>
    <lineage>
        <taxon>Bacteria</taxon>
        <taxon>Bacillati</taxon>
        <taxon>Bacillota</taxon>
        <taxon>Bacilli</taxon>
        <taxon>Bacillales</taxon>
        <taxon>Bacillaceae</taxon>
        <taxon>Amphibacillus</taxon>
    </lineage>
</organism>
<keyword evidence="4" id="KW-1185">Reference proteome</keyword>
<evidence type="ECO:0000256" key="1">
    <source>
        <dbReference type="ARBA" id="ARBA00022723"/>
    </source>
</evidence>
<dbReference type="InterPro" id="IPR004360">
    <property type="entry name" value="Glyas_Fos-R_dOase_dom"/>
</dbReference>
<gene>
    <name evidence="3" type="ORF">SAMN04488134_10489</name>
</gene>
<dbReference type="CDD" id="cd07255">
    <property type="entry name" value="VOC_BsCatE_like_N"/>
    <property type="match status" value="1"/>
</dbReference>
<name>A0A1H8MA32_9BACI</name>
<keyword evidence="3" id="KW-0560">Oxidoreductase</keyword>
<feature type="domain" description="VOC" evidence="2">
    <location>
        <begin position="10"/>
        <end position="126"/>
    </location>
</feature>
<dbReference type="OrthoDB" id="9792626at2"/>
<dbReference type="STRING" id="872970.SAMN04488134_10489"/>
<keyword evidence="3" id="KW-0223">Dioxygenase</keyword>
<dbReference type="PROSITE" id="PS51819">
    <property type="entry name" value="VOC"/>
    <property type="match status" value="2"/>
</dbReference>
<dbReference type="InterPro" id="IPR018146">
    <property type="entry name" value="Glyoxalase_1_CS"/>
</dbReference>
<evidence type="ECO:0000313" key="4">
    <source>
        <dbReference type="Proteomes" id="UP000199300"/>
    </source>
</evidence>
<dbReference type="SUPFAM" id="SSF54593">
    <property type="entry name" value="Glyoxalase/Bleomycin resistance protein/Dihydroxybiphenyl dioxygenase"/>
    <property type="match status" value="2"/>
</dbReference>
<dbReference type="GO" id="GO:0051213">
    <property type="term" value="F:dioxygenase activity"/>
    <property type="evidence" value="ECO:0007669"/>
    <property type="project" value="UniProtKB-KW"/>
</dbReference>
<dbReference type="Proteomes" id="UP000199300">
    <property type="component" value="Unassembled WGS sequence"/>
</dbReference>
<dbReference type="CDD" id="cd16359">
    <property type="entry name" value="VOC_BsCatE_like_C"/>
    <property type="match status" value="1"/>
</dbReference>
<dbReference type="GO" id="GO:0004462">
    <property type="term" value="F:lactoylglutathione lyase activity"/>
    <property type="evidence" value="ECO:0007669"/>
    <property type="project" value="InterPro"/>
</dbReference>
<dbReference type="RefSeq" id="WP_091496468.1">
    <property type="nucleotide sequence ID" value="NZ_FODJ01000004.1"/>
</dbReference>
<evidence type="ECO:0000313" key="3">
    <source>
        <dbReference type="EMBL" id="SEO14247.1"/>
    </source>
</evidence>
<dbReference type="AlphaFoldDB" id="A0A1H8MA32"/>